<feature type="compositionally biased region" description="Basic and acidic residues" evidence="1">
    <location>
        <begin position="337"/>
        <end position="351"/>
    </location>
</feature>
<organism evidence="2 3">
    <name type="scientific">Durusdinium trenchii</name>
    <dbReference type="NCBI Taxonomy" id="1381693"/>
    <lineage>
        <taxon>Eukaryota</taxon>
        <taxon>Sar</taxon>
        <taxon>Alveolata</taxon>
        <taxon>Dinophyceae</taxon>
        <taxon>Suessiales</taxon>
        <taxon>Symbiodiniaceae</taxon>
        <taxon>Durusdinium</taxon>
    </lineage>
</organism>
<gene>
    <name evidence="2" type="ORF">CCMP2556_LOCUS4805</name>
</gene>
<keyword evidence="3" id="KW-1185">Reference proteome</keyword>
<name>A0ABP0I3Z8_9DINO</name>
<sequence>MAPAVVKVNKRITDKIRELNGTGFFQKEIRLGAVARKLTEMDVEKALELLQSVAEDAGNYEDPTAKVLEAIQKLNEEAKEEEVEEEVPEPLNEPQEEQQEEQADWAEWPAKETEAEGDETANLSATVKGRVLKLNKSGKLCSDIDLSKVGSGLARLSEPIALQLLKDVDENADMVDKPTHLIGDACKKIHQSGRGSADEKVARQIGNLMRRIRWVNSNVTLAYPLHMGNVLDILQPLEHTDAMQVLKKLVEQAEEIESPQTWLRKEARQYVDDGGKWGGQSGWKKWDQGKDKWDKSEKSGKPWNSNSWDKGNGQQAPVTAYTKPSPKAAGIPAGKRQRTDGWGKSQWKAEEETWEDLGE</sequence>
<evidence type="ECO:0000313" key="2">
    <source>
        <dbReference type="EMBL" id="CAK8997301.1"/>
    </source>
</evidence>
<reference evidence="2 3" key="1">
    <citation type="submission" date="2024-02" db="EMBL/GenBank/DDBJ databases">
        <authorList>
            <person name="Chen Y."/>
            <person name="Shah S."/>
            <person name="Dougan E. K."/>
            <person name="Thang M."/>
            <person name="Chan C."/>
        </authorList>
    </citation>
    <scope>NUCLEOTIDE SEQUENCE [LARGE SCALE GENOMIC DNA]</scope>
</reference>
<feature type="compositionally biased region" description="Polar residues" evidence="1">
    <location>
        <begin position="302"/>
        <end position="317"/>
    </location>
</feature>
<evidence type="ECO:0000256" key="1">
    <source>
        <dbReference type="SAM" id="MobiDB-lite"/>
    </source>
</evidence>
<dbReference type="EMBL" id="CAXAMN010002002">
    <property type="protein sequence ID" value="CAK8997301.1"/>
    <property type="molecule type" value="Genomic_DNA"/>
</dbReference>
<feature type="region of interest" description="Disordered" evidence="1">
    <location>
        <begin position="273"/>
        <end position="359"/>
    </location>
</feature>
<proteinExistence type="predicted"/>
<feature type="compositionally biased region" description="Basic and acidic residues" evidence="1">
    <location>
        <begin position="284"/>
        <end position="300"/>
    </location>
</feature>
<evidence type="ECO:0000313" key="3">
    <source>
        <dbReference type="Proteomes" id="UP001642484"/>
    </source>
</evidence>
<dbReference type="Proteomes" id="UP001642484">
    <property type="component" value="Unassembled WGS sequence"/>
</dbReference>
<accession>A0ABP0I3Z8</accession>
<comment type="caution">
    <text evidence="2">The sequence shown here is derived from an EMBL/GenBank/DDBJ whole genome shotgun (WGS) entry which is preliminary data.</text>
</comment>
<feature type="region of interest" description="Disordered" evidence="1">
    <location>
        <begin position="77"/>
        <end position="105"/>
    </location>
</feature>
<feature type="compositionally biased region" description="Acidic residues" evidence="1">
    <location>
        <begin position="78"/>
        <end position="104"/>
    </location>
</feature>
<protein>
    <submittedName>
        <fullName evidence="2">Uncharacterized protein</fullName>
    </submittedName>
</protein>